<organism evidence="4 5">
    <name type="scientific">Halobacillus campisalis</name>
    <dbReference type="NCBI Taxonomy" id="435909"/>
    <lineage>
        <taxon>Bacteria</taxon>
        <taxon>Bacillati</taxon>
        <taxon>Bacillota</taxon>
        <taxon>Bacilli</taxon>
        <taxon>Bacillales</taxon>
        <taxon>Bacillaceae</taxon>
        <taxon>Halobacillus</taxon>
    </lineage>
</organism>
<keyword evidence="2" id="KW-1133">Transmembrane helix</keyword>
<dbReference type="Proteomes" id="UP001596494">
    <property type="component" value="Unassembled WGS sequence"/>
</dbReference>
<accession>A0ABW2K008</accession>
<evidence type="ECO:0000313" key="4">
    <source>
        <dbReference type="EMBL" id="MFC7319505.1"/>
    </source>
</evidence>
<evidence type="ECO:0000256" key="2">
    <source>
        <dbReference type="SAM" id="Phobius"/>
    </source>
</evidence>
<dbReference type="GO" id="GO:0016787">
    <property type="term" value="F:hydrolase activity"/>
    <property type="evidence" value="ECO:0007669"/>
    <property type="project" value="UniProtKB-KW"/>
</dbReference>
<dbReference type="Gene3D" id="3.40.50.1110">
    <property type="entry name" value="SGNH hydrolase"/>
    <property type="match status" value="1"/>
</dbReference>
<dbReference type="InterPro" id="IPR013830">
    <property type="entry name" value="SGNH_hydro"/>
</dbReference>
<dbReference type="RefSeq" id="WP_390216017.1">
    <property type="nucleotide sequence ID" value="NZ_JAPVRC010000005.1"/>
</dbReference>
<proteinExistence type="predicted"/>
<feature type="region of interest" description="Disordered" evidence="1">
    <location>
        <begin position="39"/>
        <end position="78"/>
    </location>
</feature>
<comment type="caution">
    <text evidence="4">The sequence shown here is derived from an EMBL/GenBank/DDBJ whole genome shotgun (WGS) entry which is preliminary data.</text>
</comment>
<evidence type="ECO:0000313" key="5">
    <source>
        <dbReference type="Proteomes" id="UP001596494"/>
    </source>
</evidence>
<dbReference type="SUPFAM" id="SSF52266">
    <property type="entry name" value="SGNH hydrolase"/>
    <property type="match status" value="1"/>
</dbReference>
<name>A0ABW2K008_9BACI</name>
<keyword evidence="2" id="KW-0472">Membrane</keyword>
<keyword evidence="5" id="KW-1185">Reference proteome</keyword>
<keyword evidence="4" id="KW-0378">Hydrolase</keyword>
<keyword evidence="2" id="KW-0812">Transmembrane</keyword>
<reference evidence="5" key="1">
    <citation type="journal article" date="2019" name="Int. J. Syst. Evol. Microbiol.">
        <title>The Global Catalogue of Microorganisms (GCM) 10K type strain sequencing project: providing services to taxonomists for standard genome sequencing and annotation.</title>
        <authorList>
            <consortium name="The Broad Institute Genomics Platform"/>
            <consortium name="The Broad Institute Genome Sequencing Center for Infectious Disease"/>
            <person name="Wu L."/>
            <person name="Ma J."/>
        </authorList>
    </citation>
    <scope>NUCLEOTIDE SEQUENCE [LARGE SCALE GENOMIC DNA]</scope>
    <source>
        <strain evidence="5">CCUG 73951</strain>
    </source>
</reference>
<gene>
    <name evidence="4" type="ORF">ACFQMN_01230</name>
</gene>
<evidence type="ECO:0000259" key="3">
    <source>
        <dbReference type="Pfam" id="PF13472"/>
    </source>
</evidence>
<dbReference type="PANTHER" id="PTHR30383:SF27">
    <property type="entry name" value="SPORE GERMINATION LIPASE LIPC"/>
    <property type="match status" value="1"/>
</dbReference>
<feature type="compositionally biased region" description="Acidic residues" evidence="1">
    <location>
        <begin position="42"/>
        <end position="75"/>
    </location>
</feature>
<feature type="transmembrane region" description="Helical" evidence="2">
    <location>
        <begin position="7"/>
        <end position="29"/>
    </location>
</feature>
<evidence type="ECO:0000256" key="1">
    <source>
        <dbReference type="SAM" id="MobiDB-lite"/>
    </source>
</evidence>
<dbReference type="CDD" id="cd04506">
    <property type="entry name" value="SGNH_hydrolase_YpmR_like"/>
    <property type="match status" value="1"/>
</dbReference>
<dbReference type="PANTHER" id="PTHR30383">
    <property type="entry name" value="THIOESTERASE 1/PROTEASE 1/LYSOPHOSPHOLIPASE L1"/>
    <property type="match status" value="1"/>
</dbReference>
<feature type="domain" description="SGNH hydrolase-type esterase" evidence="3">
    <location>
        <begin position="105"/>
        <end position="296"/>
    </location>
</feature>
<dbReference type="Pfam" id="PF13472">
    <property type="entry name" value="Lipase_GDSL_2"/>
    <property type="match status" value="1"/>
</dbReference>
<dbReference type="EMBL" id="JBHTBY010000001">
    <property type="protein sequence ID" value="MFC7319505.1"/>
    <property type="molecule type" value="Genomic_DNA"/>
</dbReference>
<dbReference type="InterPro" id="IPR036514">
    <property type="entry name" value="SGNH_hydro_sf"/>
</dbReference>
<sequence length="312" mass="35550">MILLNKFKWLVLFLFSLIFLTLIVVTFIYDPVTEQNPNATVDTEEVNEPVQENTEEDSPDDVLEEENAESEEEGSVSEGLREVFSSVLDSARNLFVREDLRVVSIGDSLTQGVGDGTDNGGYVGILEDTINENDETADFTIDNFGKRGDRTDQLLDRMESAEMSSAIREADLVLITIGANNVVEVIENNFTSLSYDNFSPAREEYREELEEILSNVESLNPNASIYLIGLYNPFNQYFDNIPALTQIMNEWNDVSENVVQEHPNASFIPINDVFEGNEDELLWEEDYFHPNEKGYKQMAERILENIRNEIQQ</sequence>
<dbReference type="InterPro" id="IPR051532">
    <property type="entry name" value="Ester_Hydrolysis_Enzymes"/>
</dbReference>
<protein>
    <submittedName>
        <fullName evidence="4">SGNH/GDSL hydrolase family protein</fullName>
    </submittedName>
</protein>